<evidence type="ECO:0000256" key="1">
    <source>
        <dbReference type="ARBA" id="ARBA00022679"/>
    </source>
</evidence>
<proteinExistence type="predicted"/>
<protein>
    <submittedName>
        <fullName evidence="6">Nucleotidyltransferase</fullName>
    </submittedName>
</protein>
<evidence type="ECO:0000313" key="6">
    <source>
        <dbReference type="EMBL" id="ANU10868.1"/>
    </source>
</evidence>
<sequence length="297" mass="34639">MFEFKSNLEDTFQNWSKPASENEESKCENAIRMIRDALSKSAALKNRGIQLIPKGSYHNNTNVRLTSDVDIAVKLKDVFFADYPDGQGHKDFGNSDADYTFAQYRSDIEAAIVNHFGIENVELGNKAIQINFNSYRVDADVVPCFEHRRYSLGGSYLTGTEFQTRHSQNRIINFPEQHYINGVRKNTETSRRYKKLVRIFKRLRYNLLDEGYAVEKVSSFLVESLIWNVPNDRFNNATLTEDVQKCFDYLIEKTSSVEKTKEWGEVSELLYLFRANRKYTFSDTHKFLVEGRKYLFK</sequence>
<evidence type="ECO:0000256" key="3">
    <source>
        <dbReference type="ARBA" id="ARBA00022741"/>
    </source>
</evidence>
<keyword evidence="2" id="KW-0548">Nucleotidyltransferase</keyword>
<keyword evidence="4" id="KW-0051">Antiviral defense</keyword>
<dbReference type="RefSeq" id="WP_065536835.1">
    <property type="nucleotide sequence ID" value="NZ_CP016534.2"/>
</dbReference>
<dbReference type="Proteomes" id="UP000092661">
    <property type="component" value="Chromosome"/>
</dbReference>
<organism evidence="6 7">
    <name type="scientific">Planococcus antarcticus DSM 14505</name>
    <dbReference type="NCBI Taxonomy" id="1185653"/>
    <lineage>
        <taxon>Bacteria</taxon>
        <taxon>Bacillati</taxon>
        <taxon>Bacillota</taxon>
        <taxon>Bacilli</taxon>
        <taxon>Bacillales</taxon>
        <taxon>Caryophanaceae</taxon>
        <taxon>Planococcus</taxon>
    </lineage>
</organism>
<dbReference type="Pfam" id="PF26305">
    <property type="entry name" value="CD_NTase_C"/>
    <property type="match status" value="1"/>
</dbReference>
<dbReference type="InterPro" id="IPR006116">
    <property type="entry name" value="NT_2-5OAS_ClassI-CCAase"/>
</dbReference>
<dbReference type="SUPFAM" id="SSF81301">
    <property type="entry name" value="Nucleotidyltransferase"/>
    <property type="match status" value="1"/>
</dbReference>
<gene>
    <name evidence="6" type="ORF">BBH88_11370</name>
</gene>
<dbReference type="CDD" id="cd05400">
    <property type="entry name" value="NT_2-5OAS_ClassI-CCAase"/>
    <property type="match status" value="1"/>
</dbReference>
<reference evidence="6" key="1">
    <citation type="submission" date="2016-10" db="EMBL/GenBank/DDBJ databases">
        <authorList>
            <person name="See-Too W.S."/>
        </authorList>
    </citation>
    <scope>NUCLEOTIDE SEQUENCE</scope>
    <source>
        <strain evidence="6">DSM 14505</strain>
    </source>
</reference>
<feature type="domain" description="cGAS/DncV-like nucleotidyltransferase C-terminal helical" evidence="5">
    <location>
        <begin position="181"/>
        <end position="295"/>
    </location>
</feature>
<evidence type="ECO:0000256" key="2">
    <source>
        <dbReference type="ARBA" id="ARBA00022695"/>
    </source>
</evidence>
<accession>A0ABM6D7C7</accession>
<evidence type="ECO:0000256" key="4">
    <source>
        <dbReference type="ARBA" id="ARBA00023118"/>
    </source>
</evidence>
<keyword evidence="7" id="KW-1185">Reference proteome</keyword>
<keyword evidence="1" id="KW-0808">Transferase</keyword>
<keyword evidence="3" id="KW-0547">Nucleotide-binding</keyword>
<dbReference type="EMBL" id="CP016534">
    <property type="protein sequence ID" value="ANU10868.1"/>
    <property type="molecule type" value="Genomic_DNA"/>
</dbReference>
<dbReference type="Gene3D" id="3.30.460.10">
    <property type="entry name" value="Beta Polymerase, domain 2"/>
    <property type="match status" value="1"/>
</dbReference>
<name>A0ABM6D7C7_9BACL</name>
<evidence type="ECO:0000259" key="5">
    <source>
        <dbReference type="Pfam" id="PF26305"/>
    </source>
</evidence>
<evidence type="ECO:0000313" key="7">
    <source>
        <dbReference type="Proteomes" id="UP000092661"/>
    </source>
</evidence>
<dbReference type="InterPro" id="IPR043519">
    <property type="entry name" value="NT_sf"/>
</dbReference>
<dbReference type="InterPro" id="IPR058909">
    <property type="entry name" value="CD_NTase_C"/>
</dbReference>